<feature type="domain" description="CHASE" evidence="7">
    <location>
        <begin position="49"/>
        <end position="200"/>
    </location>
</feature>
<evidence type="ECO:0000313" key="8">
    <source>
        <dbReference type="EMBL" id="TQS45303.1"/>
    </source>
</evidence>
<feature type="transmembrane region" description="Helical" evidence="6">
    <location>
        <begin position="6"/>
        <end position="28"/>
    </location>
</feature>
<comment type="subcellular location">
    <subcellularLocation>
        <location evidence="1">Membrane</location>
    </subcellularLocation>
</comment>
<accession>A0A545AVF5</accession>
<proteinExistence type="predicted"/>
<evidence type="ECO:0000256" key="5">
    <source>
        <dbReference type="SAM" id="MobiDB-lite"/>
    </source>
</evidence>
<evidence type="ECO:0000313" key="9">
    <source>
        <dbReference type="Proteomes" id="UP000317982"/>
    </source>
</evidence>
<comment type="caution">
    <text evidence="8">The sequence shown here is derived from an EMBL/GenBank/DDBJ whole genome shotgun (WGS) entry which is preliminary data.</text>
</comment>
<dbReference type="AlphaFoldDB" id="A0A545AVF5"/>
<sequence length="236" mass="24975">MLGWAALAMVVAVLVTGGLVTVAAFGLVDRGEDRYAVQVMDRYADELTAGLDTTRLPGAAAVDFVVPATTAQIPGMQRAWRAEGTPGLTRRPAAGASSHAFVIFEHTFDRPAGIAGLDLAPSVAADQALRAARQNGGLTISPAFLLLRDEHLALPRRQQSVVFTVAVYSGIGSGEPDVFRGWIVMPVRGQNFLSRILLDRGQGAVRAQVSEDAPRGSPTELSSRRPRPGAGSPRPR</sequence>
<evidence type="ECO:0000256" key="6">
    <source>
        <dbReference type="SAM" id="Phobius"/>
    </source>
</evidence>
<dbReference type="Pfam" id="PF03924">
    <property type="entry name" value="CHASE"/>
    <property type="match status" value="1"/>
</dbReference>
<dbReference type="InterPro" id="IPR006189">
    <property type="entry name" value="CHASE_dom"/>
</dbReference>
<dbReference type="InParanoid" id="A0A545AVF5"/>
<reference evidence="8 9" key="1">
    <citation type="submission" date="2019-07" db="EMBL/GenBank/DDBJ databases">
        <title>Cryptosporangium phraense sp. nov., isolated from plant litter.</title>
        <authorList>
            <person name="Suriyachadkun C."/>
        </authorList>
    </citation>
    <scope>NUCLEOTIDE SEQUENCE [LARGE SCALE GENOMIC DNA]</scope>
    <source>
        <strain evidence="8 9">A-T 5661</strain>
    </source>
</reference>
<evidence type="ECO:0000259" key="7">
    <source>
        <dbReference type="Pfam" id="PF03924"/>
    </source>
</evidence>
<organism evidence="8 9">
    <name type="scientific">Cryptosporangium phraense</name>
    <dbReference type="NCBI Taxonomy" id="2593070"/>
    <lineage>
        <taxon>Bacteria</taxon>
        <taxon>Bacillati</taxon>
        <taxon>Actinomycetota</taxon>
        <taxon>Actinomycetes</taxon>
        <taxon>Cryptosporangiales</taxon>
        <taxon>Cryptosporangiaceae</taxon>
        <taxon>Cryptosporangium</taxon>
    </lineage>
</organism>
<dbReference type="GO" id="GO:0003824">
    <property type="term" value="F:catalytic activity"/>
    <property type="evidence" value="ECO:0007669"/>
    <property type="project" value="UniProtKB-ARBA"/>
</dbReference>
<gene>
    <name evidence="8" type="ORF">FL583_09395</name>
</gene>
<evidence type="ECO:0000256" key="3">
    <source>
        <dbReference type="ARBA" id="ARBA00022989"/>
    </source>
</evidence>
<evidence type="ECO:0000256" key="1">
    <source>
        <dbReference type="ARBA" id="ARBA00004370"/>
    </source>
</evidence>
<keyword evidence="4 6" id="KW-0472">Membrane</keyword>
<keyword evidence="2 6" id="KW-0812">Transmembrane</keyword>
<dbReference type="GO" id="GO:0016020">
    <property type="term" value="C:membrane"/>
    <property type="evidence" value="ECO:0007669"/>
    <property type="project" value="UniProtKB-SubCell"/>
</dbReference>
<dbReference type="RefSeq" id="WP_142704168.1">
    <property type="nucleotide sequence ID" value="NZ_VIRS01000005.1"/>
</dbReference>
<dbReference type="OrthoDB" id="5241402at2"/>
<keyword evidence="9" id="KW-1185">Reference proteome</keyword>
<protein>
    <recommendedName>
        <fullName evidence="7">CHASE domain-containing protein</fullName>
    </recommendedName>
</protein>
<dbReference type="GO" id="GO:0007165">
    <property type="term" value="P:signal transduction"/>
    <property type="evidence" value="ECO:0007669"/>
    <property type="project" value="UniProtKB-ARBA"/>
</dbReference>
<feature type="region of interest" description="Disordered" evidence="5">
    <location>
        <begin position="207"/>
        <end position="236"/>
    </location>
</feature>
<name>A0A545AVF5_9ACTN</name>
<evidence type="ECO:0000256" key="2">
    <source>
        <dbReference type="ARBA" id="ARBA00022692"/>
    </source>
</evidence>
<dbReference type="Gene3D" id="3.30.450.350">
    <property type="entry name" value="CHASE domain"/>
    <property type="match status" value="1"/>
</dbReference>
<dbReference type="Proteomes" id="UP000317982">
    <property type="component" value="Unassembled WGS sequence"/>
</dbReference>
<keyword evidence="3 6" id="KW-1133">Transmembrane helix</keyword>
<dbReference type="InterPro" id="IPR042240">
    <property type="entry name" value="CHASE_sf"/>
</dbReference>
<dbReference type="EMBL" id="VIRS01000005">
    <property type="protein sequence ID" value="TQS45303.1"/>
    <property type="molecule type" value="Genomic_DNA"/>
</dbReference>
<evidence type="ECO:0000256" key="4">
    <source>
        <dbReference type="ARBA" id="ARBA00023136"/>
    </source>
</evidence>